<dbReference type="OrthoDB" id="6359816at2759"/>
<protein>
    <recommendedName>
        <fullName evidence="3">BTB domain-containing protein</fullName>
    </recommendedName>
</protein>
<sequence>MCMYDSVAELGVFNSAYFARALASKFEEGVTGIFQYNTDEGSLHAYWRCFQYIYTGEHAEEPAAELNVPGTHKAALFLFLFYFFAVKSASLTSRSQDDDHLSKEIRVYELAHYFDVKGLGEYSLDRFKVKVEKLWVSERFVDCIRDVYASTVDSDCRMRKAVVDITGKHFDELWEKPLQDLMREGGDFAVDLVEQMTQPAPRRAF</sequence>
<accession>A0A179ID10</accession>
<dbReference type="AlphaFoldDB" id="A0A179ID10"/>
<dbReference type="Proteomes" id="UP000243081">
    <property type="component" value="Unassembled WGS sequence"/>
</dbReference>
<proteinExistence type="predicted"/>
<dbReference type="OMA" id="HRSELWQ"/>
<comment type="caution">
    <text evidence="1">The sequence shown here is derived from an EMBL/GenBank/DDBJ whole genome shotgun (WGS) entry which is preliminary data.</text>
</comment>
<dbReference type="PANTHER" id="PTHR47843:SF5">
    <property type="entry name" value="BTB_POZ DOMAIN PROTEIN"/>
    <property type="match status" value="1"/>
</dbReference>
<dbReference type="EMBL" id="LUKN01001794">
    <property type="protein sequence ID" value="OAR00195.1"/>
    <property type="molecule type" value="Genomic_DNA"/>
</dbReference>
<evidence type="ECO:0000313" key="1">
    <source>
        <dbReference type="EMBL" id="OAR00195.1"/>
    </source>
</evidence>
<evidence type="ECO:0008006" key="3">
    <source>
        <dbReference type="Google" id="ProtNLM"/>
    </source>
</evidence>
<gene>
    <name evidence="1" type="ORF">LLEC1_07017</name>
</gene>
<name>A0A179ID10_CORDF</name>
<keyword evidence="2" id="KW-1185">Reference proteome</keyword>
<reference evidence="1 2" key="1">
    <citation type="submission" date="2016-03" db="EMBL/GenBank/DDBJ databases">
        <title>Fine-scale spatial genetic structure of a fungal parasite of coffee scale insects.</title>
        <authorList>
            <person name="Jackson D."/>
            <person name="Zemenick K.A."/>
            <person name="Malloure B."/>
            <person name="Quandt C.A."/>
            <person name="James T.Y."/>
        </authorList>
    </citation>
    <scope>NUCLEOTIDE SEQUENCE [LARGE SCALE GENOMIC DNA]</scope>
    <source>
        <strain evidence="1 2">UM487</strain>
    </source>
</reference>
<organism evidence="1 2">
    <name type="scientific">Cordyceps confragosa</name>
    <name type="common">Lecanicillium lecanii</name>
    <dbReference type="NCBI Taxonomy" id="2714763"/>
    <lineage>
        <taxon>Eukaryota</taxon>
        <taxon>Fungi</taxon>
        <taxon>Dikarya</taxon>
        <taxon>Ascomycota</taxon>
        <taxon>Pezizomycotina</taxon>
        <taxon>Sordariomycetes</taxon>
        <taxon>Hypocreomycetidae</taxon>
        <taxon>Hypocreales</taxon>
        <taxon>Cordycipitaceae</taxon>
        <taxon>Akanthomyces</taxon>
    </lineage>
</organism>
<evidence type="ECO:0000313" key="2">
    <source>
        <dbReference type="Proteomes" id="UP000243081"/>
    </source>
</evidence>
<dbReference type="PANTHER" id="PTHR47843">
    <property type="entry name" value="BTB DOMAIN-CONTAINING PROTEIN-RELATED"/>
    <property type="match status" value="1"/>
</dbReference>